<keyword evidence="3" id="KW-1185">Reference proteome</keyword>
<gene>
    <name evidence="2" type="ORF">ACFOY2_09170</name>
</gene>
<evidence type="ECO:0000256" key="1">
    <source>
        <dbReference type="SAM" id="MobiDB-lite"/>
    </source>
</evidence>
<name>A0ABV8G4X8_9ACTN</name>
<evidence type="ECO:0000313" key="3">
    <source>
        <dbReference type="Proteomes" id="UP001595851"/>
    </source>
</evidence>
<feature type="compositionally biased region" description="Basic and acidic residues" evidence="1">
    <location>
        <begin position="106"/>
        <end position="121"/>
    </location>
</feature>
<dbReference type="RefSeq" id="WP_379527522.1">
    <property type="nucleotide sequence ID" value="NZ_JBHSBI010000004.1"/>
</dbReference>
<feature type="region of interest" description="Disordered" evidence="1">
    <location>
        <begin position="104"/>
        <end position="130"/>
    </location>
</feature>
<dbReference type="EMBL" id="JBHSBI010000004">
    <property type="protein sequence ID" value="MFC4007392.1"/>
    <property type="molecule type" value="Genomic_DNA"/>
</dbReference>
<protein>
    <submittedName>
        <fullName evidence="2">Uncharacterized protein</fullName>
    </submittedName>
</protein>
<evidence type="ECO:0000313" key="2">
    <source>
        <dbReference type="EMBL" id="MFC4007392.1"/>
    </source>
</evidence>
<comment type="caution">
    <text evidence="2">The sequence shown here is derived from an EMBL/GenBank/DDBJ whole genome shotgun (WGS) entry which is preliminary data.</text>
</comment>
<organism evidence="2 3">
    <name type="scientific">Nonomuraea purpurea</name>
    <dbReference type="NCBI Taxonomy" id="1849276"/>
    <lineage>
        <taxon>Bacteria</taxon>
        <taxon>Bacillati</taxon>
        <taxon>Actinomycetota</taxon>
        <taxon>Actinomycetes</taxon>
        <taxon>Streptosporangiales</taxon>
        <taxon>Streptosporangiaceae</taxon>
        <taxon>Nonomuraea</taxon>
    </lineage>
</organism>
<proteinExistence type="predicted"/>
<reference evidence="3" key="1">
    <citation type="journal article" date="2019" name="Int. J. Syst. Evol. Microbiol.">
        <title>The Global Catalogue of Microorganisms (GCM) 10K type strain sequencing project: providing services to taxonomists for standard genome sequencing and annotation.</title>
        <authorList>
            <consortium name="The Broad Institute Genomics Platform"/>
            <consortium name="The Broad Institute Genome Sequencing Center for Infectious Disease"/>
            <person name="Wu L."/>
            <person name="Ma J."/>
        </authorList>
    </citation>
    <scope>NUCLEOTIDE SEQUENCE [LARGE SCALE GENOMIC DNA]</scope>
    <source>
        <strain evidence="3">TBRC 1276</strain>
    </source>
</reference>
<dbReference type="Proteomes" id="UP001595851">
    <property type="component" value="Unassembled WGS sequence"/>
</dbReference>
<sequence length="130" mass="14146">MSLLHEVSAGPHHRGAIMGLAIPVVPNEADRESPLAGVESSLSAYGTWELDEEEDELEPPVPSRLGSLGAPQRALADWIGALPAKRKDALLLRVVEKARWSWTRSSSREPGKAVAPKDQKGAPENLWHPF</sequence>
<accession>A0ABV8G4X8</accession>